<dbReference type="InterPro" id="IPR009057">
    <property type="entry name" value="Homeodomain-like_sf"/>
</dbReference>
<organism evidence="6 7">
    <name type="scientific">Cohnella pontilimi</name>
    <dbReference type="NCBI Taxonomy" id="2564100"/>
    <lineage>
        <taxon>Bacteria</taxon>
        <taxon>Bacillati</taxon>
        <taxon>Bacillota</taxon>
        <taxon>Bacilli</taxon>
        <taxon>Bacillales</taxon>
        <taxon>Paenibacillaceae</taxon>
        <taxon>Cohnella</taxon>
    </lineage>
</organism>
<evidence type="ECO:0000256" key="4">
    <source>
        <dbReference type="PROSITE-ProRule" id="PRU00335"/>
    </source>
</evidence>
<proteinExistence type="predicted"/>
<keyword evidence="1" id="KW-0805">Transcription regulation</keyword>
<reference evidence="6 7" key="1">
    <citation type="submission" date="2019-04" db="EMBL/GenBank/DDBJ databases">
        <title>Cohnella sp. nov., isolated from soil.</title>
        <authorList>
            <person name="Kim W."/>
        </authorList>
    </citation>
    <scope>NUCLEOTIDE SEQUENCE [LARGE SCALE GENOMIC DNA]</scope>
    <source>
        <strain evidence="6 7">CAU 1483</strain>
    </source>
</reference>
<dbReference type="InterPro" id="IPR001647">
    <property type="entry name" value="HTH_TetR"/>
</dbReference>
<keyword evidence="2 4" id="KW-0238">DNA-binding</keyword>
<evidence type="ECO:0000256" key="3">
    <source>
        <dbReference type="ARBA" id="ARBA00023163"/>
    </source>
</evidence>
<dbReference type="OrthoDB" id="2356263at2"/>
<evidence type="ECO:0000259" key="5">
    <source>
        <dbReference type="PROSITE" id="PS50977"/>
    </source>
</evidence>
<feature type="DNA-binding region" description="H-T-H motif" evidence="4">
    <location>
        <begin position="32"/>
        <end position="51"/>
    </location>
</feature>
<dbReference type="InterPro" id="IPR050109">
    <property type="entry name" value="HTH-type_TetR-like_transc_reg"/>
</dbReference>
<dbReference type="RefSeq" id="WP_136779308.1">
    <property type="nucleotide sequence ID" value="NZ_SUPK01000009.1"/>
</dbReference>
<dbReference type="Gene3D" id="1.10.357.10">
    <property type="entry name" value="Tetracycline Repressor, domain 2"/>
    <property type="match status" value="1"/>
</dbReference>
<evidence type="ECO:0000313" key="6">
    <source>
        <dbReference type="EMBL" id="TJY39868.1"/>
    </source>
</evidence>
<evidence type="ECO:0000313" key="7">
    <source>
        <dbReference type="Proteomes" id="UP000309673"/>
    </source>
</evidence>
<dbReference type="PRINTS" id="PR00455">
    <property type="entry name" value="HTHTETR"/>
</dbReference>
<dbReference type="Pfam" id="PF00440">
    <property type="entry name" value="TetR_N"/>
    <property type="match status" value="1"/>
</dbReference>
<dbReference type="Proteomes" id="UP000309673">
    <property type="component" value="Unassembled WGS sequence"/>
</dbReference>
<comment type="caution">
    <text evidence="6">The sequence shown here is derived from an EMBL/GenBank/DDBJ whole genome shotgun (WGS) entry which is preliminary data.</text>
</comment>
<feature type="domain" description="HTH tetR-type" evidence="5">
    <location>
        <begin position="9"/>
        <end position="69"/>
    </location>
</feature>
<name>A0A4U0F6E3_9BACL</name>
<evidence type="ECO:0000256" key="1">
    <source>
        <dbReference type="ARBA" id="ARBA00023015"/>
    </source>
</evidence>
<evidence type="ECO:0000256" key="2">
    <source>
        <dbReference type="ARBA" id="ARBA00023125"/>
    </source>
</evidence>
<dbReference type="PANTHER" id="PTHR30055:SF234">
    <property type="entry name" value="HTH-TYPE TRANSCRIPTIONAL REGULATOR BETI"/>
    <property type="match status" value="1"/>
</dbReference>
<protein>
    <submittedName>
        <fullName evidence="6">TetR/AcrR family transcriptional regulator</fullName>
    </submittedName>
</protein>
<accession>A0A4U0F6E3</accession>
<dbReference type="EMBL" id="SUPK01000009">
    <property type="protein sequence ID" value="TJY39868.1"/>
    <property type="molecule type" value="Genomic_DNA"/>
</dbReference>
<sequence>MSPKEEESKNRKAEILEAAAALFAESGYYKTTTADVARAVGVTQPYVFHFFKSKEQLYLAVLDNAYEKILHAFNTAEAPPEQLPEAMGKAFADLLATHRNEILLVMMSYATPEDAVRQKCQERFDTVYERVKSRFEQAGIPDAAGRARDFIGQGMIISLAETLNLPKLLPWHGKLGPDCD</sequence>
<dbReference type="GO" id="GO:0000976">
    <property type="term" value="F:transcription cis-regulatory region binding"/>
    <property type="evidence" value="ECO:0007669"/>
    <property type="project" value="TreeGrafter"/>
</dbReference>
<dbReference type="AlphaFoldDB" id="A0A4U0F6E3"/>
<keyword evidence="3" id="KW-0804">Transcription</keyword>
<dbReference type="PROSITE" id="PS50977">
    <property type="entry name" value="HTH_TETR_2"/>
    <property type="match status" value="1"/>
</dbReference>
<dbReference type="SUPFAM" id="SSF46689">
    <property type="entry name" value="Homeodomain-like"/>
    <property type="match status" value="1"/>
</dbReference>
<keyword evidence="7" id="KW-1185">Reference proteome</keyword>
<dbReference type="PANTHER" id="PTHR30055">
    <property type="entry name" value="HTH-TYPE TRANSCRIPTIONAL REGULATOR RUTR"/>
    <property type="match status" value="1"/>
</dbReference>
<dbReference type="GO" id="GO:0003700">
    <property type="term" value="F:DNA-binding transcription factor activity"/>
    <property type="evidence" value="ECO:0007669"/>
    <property type="project" value="TreeGrafter"/>
</dbReference>
<gene>
    <name evidence="6" type="ORF">E5161_18200</name>
</gene>
<dbReference type="InterPro" id="IPR023772">
    <property type="entry name" value="DNA-bd_HTH_TetR-type_CS"/>
</dbReference>
<dbReference type="PROSITE" id="PS01081">
    <property type="entry name" value="HTH_TETR_1"/>
    <property type="match status" value="1"/>
</dbReference>